<reference evidence="2 3" key="1">
    <citation type="submission" date="2018-07" db="EMBL/GenBank/DDBJ databases">
        <title>Draft Genome Assemblies for Five Robust Yarrowia lipolytica Strains Exhibiting High Lipid Production and Pentose Sugar Utilization and Sugar Alcohol Secretion from Undetoxified Lignocellulosic Biomass Hydrolysates.</title>
        <authorList>
            <consortium name="DOE Joint Genome Institute"/>
            <person name="Walker C."/>
            <person name="Ryu S."/>
            <person name="Na H."/>
            <person name="Zane M."/>
            <person name="LaButti K."/>
            <person name="Lipzen A."/>
            <person name="Haridas S."/>
            <person name="Barry K."/>
            <person name="Grigoriev I.V."/>
            <person name="Quarterman J."/>
            <person name="Slininger P."/>
            <person name="Dien B."/>
            <person name="Trinh C.T."/>
        </authorList>
    </citation>
    <scope>NUCLEOTIDE SEQUENCE [LARGE SCALE GENOMIC DNA]</scope>
    <source>
        <strain evidence="2 3">YB392</strain>
    </source>
</reference>
<feature type="region of interest" description="Disordered" evidence="1">
    <location>
        <begin position="1"/>
        <end position="71"/>
    </location>
</feature>
<accession>A0A371BXA3</accession>
<protein>
    <submittedName>
        <fullName evidence="2">Uncharacterized protein</fullName>
    </submittedName>
</protein>
<dbReference type="Proteomes" id="UP000256601">
    <property type="component" value="Unassembled WGS sequence"/>
</dbReference>
<evidence type="ECO:0000256" key="1">
    <source>
        <dbReference type="SAM" id="MobiDB-lite"/>
    </source>
</evidence>
<feature type="compositionally biased region" description="Polar residues" evidence="1">
    <location>
        <begin position="50"/>
        <end position="59"/>
    </location>
</feature>
<feature type="compositionally biased region" description="Polar residues" evidence="1">
    <location>
        <begin position="1"/>
        <end position="13"/>
    </location>
</feature>
<evidence type="ECO:0000313" key="3">
    <source>
        <dbReference type="Proteomes" id="UP000256601"/>
    </source>
</evidence>
<sequence>MLVGQPSKSSSGEENSRNKPTDDSNNSDSDNSDSSISQGHVNDTTKELSGDSQPEQTTPDLPGPLIVDDLRGSGLSLVPRLTRTL</sequence>
<proteinExistence type="predicted"/>
<dbReference type="AlphaFoldDB" id="A0A371BXA3"/>
<dbReference type="EMBL" id="KZ859168">
    <property type="protein sequence ID" value="RDW22705.1"/>
    <property type="molecule type" value="Genomic_DNA"/>
</dbReference>
<name>A0A371BXA3_YARLL</name>
<gene>
    <name evidence="2" type="ORF">B0I71DRAFT_105025</name>
</gene>
<evidence type="ECO:0000313" key="2">
    <source>
        <dbReference type="EMBL" id="RDW22705.1"/>
    </source>
</evidence>
<feature type="compositionally biased region" description="Low complexity" evidence="1">
    <location>
        <begin position="23"/>
        <end position="35"/>
    </location>
</feature>
<organism evidence="2 3">
    <name type="scientific">Yarrowia lipolytica</name>
    <name type="common">Candida lipolytica</name>
    <dbReference type="NCBI Taxonomy" id="4952"/>
    <lineage>
        <taxon>Eukaryota</taxon>
        <taxon>Fungi</taxon>
        <taxon>Dikarya</taxon>
        <taxon>Ascomycota</taxon>
        <taxon>Saccharomycotina</taxon>
        <taxon>Dipodascomycetes</taxon>
        <taxon>Dipodascales</taxon>
        <taxon>Dipodascales incertae sedis</taxon>
        <taxon>Yarrowia</taxon>
    </lineage>
</organism>
<dbReference type="VEuPathDB" id="FungiDB:YALI0_C16544g"/>